<comment type="caution">
    <text evidence="3">The sequence shown here is derived from an EMBL/GenBank/DDBJ whole genome shotgun (WGS) entry which is preliminary data.</text>
</comment>
<dbReference type="Pfam" id="PF02517">
    <property type="entry name" value="Rce1-like"/>
    <property type="match status" value="2"/>
</dbReference>
<feature type="transmembrane region" description="Helical" evidence="1">
    <location>
        <begin position="232"/>
        <end position="251"/>
    </location>
</feature>
<gene>
    <name evidence="3" type="ORF">K3177_03625</name>
</gene>
<keyword evidence="3" id="KW-0378">Hydrolase</keyword>
<evidence type="ECO:0000313" key="4">
    <source>
        <dbReference type="Proteomes" id="UP000776651"/>
    </source>
</evidence>
<keyword evidence="3" id="KW-0482">Metalloprotease</keyword>
<feature type="domain" description="CAAX prenyl protease 2/Lysostaphin resistance protein A-like" evidence="2">
    <location>
        <begin position="86"/>
        <end position="161"/>
    </location>
</feature>
<evidence type="ECO:0000256" key="1">
    <source>
        <dbReference type="SAM" id="Phobius"/>
    </source>
</evidence>
<feature type="transmembrane region" description="Helical" evidence="1">
    <location>
        <begin position="143"/>
        <end position="164"/>
    </location>
</feature>
<keyword evidence="1" id="KW-0812">Transmembrane</keyword>
<keyword evidence="1" id="KW-1133">Transmembrane helix</keyword>
<reference evidence="3 4" key="1">
    <citation type="submission" date="2021-08" db="EMBL/GenBank/DDBJ databases">
        <title>Comparative Genomics Analysis of the Genus Qipengyuania Reveals Extensive Genetic Diversity and Metabolic Versatility, Including the Description of Fifteen Novel Species.</title>
        <authorList>
            <person name="Liu Y."/>
        </authorList>
    </citation>
    <scope>NUCLEOTIDE SEQUENCE [LARGE SCALE GENOMIC DNA]</scope>
    <source>
        <strain evidence="3 4">GH25</strain>
    </source>
</reference>
<evidence type="ECO:0000259" key="2">
    <source>
        <dbReference type="Pfam" id="PF02517"/>
    </source>
</evidence>
<feature type="transmembrane region" description="Helical" evidence="1">
    <location>
        <begin position="83"/>
        <end position="103"/>
    </location>
</feature>
<accession>A0ABS7JC53</accession>
<evidence type="ECO:0000313" key="3">
    <source>
        <dbReference type="EMBL" id="MBX7487597.1"/>
    </source>
</evidence>
<protein>
    <submittedName>
        <fullName evidence="3">CPBP family intramembrane metalloprotease</fullName>
        <ecNumber evidence="3">3.4.24.-</ecNumber>
    </submittedName>
</protein>
<dbReference type="RefSeq" id="WP_221597075.1">
    <property type="nucleotide sequence ID" value="NZ_JAIGNQ010000001.1"/>
</dbReference>
<keyword evidence="1" id="KW-0472">Membrane</keyword>
<name>A0ABS7JC53_9SPHN</name>
<feature type="transmembrane region" description="Helical" evidence="1">
    <location>
        <begin position="115"/>
        <end position="137"/>
    </location>
</feature>
<dbReference type="InterPro" id="IPR003675">
    <property type="entry name" value="Rce1/LyrA-like_dom"/>
</dbReference>
<keyword evidence="3" id="KW-0645">Protease</keyword>
<dbReference type="GO" id="GO:0008237">
    <property type="term" value="F:metallopeptidase activity"/>
    <property type="evidence" value="ECO:0007669"/>
    <property type="project" value="UniProtKB-KW"/>
</dbReference>
<dbReference type="EMBL" id="JAIGNQ010000001">
    <property type="protein sequence ID" value="MBX7487597.1"/>
    <property type="molecule type" value="Genomic_DNA"/>
</dbReference>
<sequence>MNAGTTSLAPAISMRSEWVQFARFLKRPTLPARAPLPKIRSLTAVLRLFVLDLIVMSVLLGIAGAVMSAGIDVPETALAGMEIGPAIIFAVIVIAPLVEETLFRGWLSGRPGHVLGILLAVPAGLLAAGIFTAVGGGTFANPWAGMAGAVIVGLIVALAFVFLLRRRDAMRWFKRFFPLFFWLSTLGFASVHLFNFEPGQMAMALPLVLPQFATGTMLGYLRVRYGLWSSILLHMLHNGAFISLVLLAGSAA</sequence>
<feature type="transmembrane region" description="Helical" evidence="1">
    <location>
        <begin position="48"/>
        <end position="71"/>
    </location>
</feature>
<feature type="transmembrane region" description="Helical" evidence="1">
    <location>
        <begin position="201"/>
        <end position="220"/>
    </location>
</feature>
<organism evidence="3 4">
    <name type="scientific">Qipengyuania pacifica</name>
    <dbReference type="NCBI Taxonomy" id="2860199"/>
    <lineage>
        <taxon>Bacteria</taxon>
        <taxon>Pseudomonadati</taxon>
        <taxon>Pseudomonadota</taxon>
        <taxon>Alphaproteobacteria</taxon>
        <taxon>Sphingomonadales</taxon>
        <taxon>Erythrobacteraceae</taxon>
        <taxon>Qipengyuania</taxon>
    </lineage>
</organism>
<keyword evidence="4" id="KW-1185">Reference proteome</keyword>
<dbReference type="Proteomes" id="UP000776651">
    <property type="component" value="Unassembled WGS sequence"/>
</dbReference>
<feature type="domain" description="CAAX prenyl protease 2/Lysostaphin resistance protein A-like" evidence="2">
    <location>
        <begin position="170"/>
        <end position="239"/>
    </location>
</feature>
<proteinExistence type="predicted"/>
<feature type="transmembrane region" description="Helical" evidence="1">
    <location>
        <begin position="176"/>
        <end position="195"/>
    </location>
</feature>
<dbReference type="EC" id="3.4.24.-" evidence="3"/>